<feature type="compositionally biased region" description="Polar residues" evidence="4">
    <location>
        <begin position="563"/>
        <end position="578"/>
    </location>
</feature>
<dbReference type="GeneID" id="70293452"/>
<evidence type="ECO:0000256" key="4">
    <source>
        <dbReference type="SAM" id="MobiDB-lite"/>
    </source>
</evidence>
<keyword evidence="1" id="KW-0677">Repeat</keyword>
<dbReference type="OrthoDB" id="341259at2759"/>
<reference evidence="5" key="1">
    <citation type="journal article" date="2021" name="IMA Fungus">
        <title>Genomic characterization of three marine fungi, including Emericellopsis atlantica sp. nov. with signatures of a generalist lifestyle and marine biomass degradation.</title>
        <authorList>
            <person name="Hagestad O.C."/>
            <person name="Hou L."/>
            <person name="Andersen J.H."/>
            <person name="Hansen E.H."/>
            <person name="Altermark B."/>
            <person name="Li C."/>
            <person name="Kuhnert E."/>
            <person name="Cox R.J."/>
            <person name="Crous P.W."/>
            <person name="Spatafora J.W."/>
            <person name="Lail K."/>
            <person name="Amirebrahimi M."/>
            <person name="Lipzen A."/>
            <person name="Pangilinan J."/>
            <person name="Andreopoulos W."/>
            <person name="Hayes R.D."/>
            <person name="Ng V."/>
            <person name="Grigoriev I.V."/>
            <person name="Jackson S.A."/>
            <person name="Sutton T.D.S."/>
            <person name="Dobson A.D.W."/>
            <person name="Rama T."/>
        </authorList>
    </citation>
    <scope>NUCLEOTIDE SEQUENCE</scope>
    <source>
        <strain evidence="5">TS7</strain>
    </source>
</reference>
<feature type="compositionally biased region" description="Low complexity" evidence="4">
    <location>
        <begin position="401"/>
        <end position="419"/>
    </location>
</feature>
<evidence type="ECO:0008006" key="7">
    <source>
        <dbReference type="Google" id="ProtNLM"/>
    </source>
</evidence>
<organism evidence="5 6">
    <name type="scientific">Emericellopsis atlantica</name>
    <dbReference type="NCBI Taxonomy" id="2614577"/>
    <lineage>
        <taxon>Eukaryota</taxon>
        <taxon>Fungi</taxon>
        <taxon>Dikarya</taxon>
        <taxon>Ascomycota</taxon>
        <taxon>Pezizomycotina</taxon>
        <taxon>Sordariomycetes</taxon>
        <taxon>Hypocreomycetidae</taxon>
        <taxon>Hypocreales</taxon>
        <taxon>Bionectriaceae</taxon>
        <taxon>Emericellopsis</taxon>
    </lineage>
</organism>
<evidence type="ECO:0000313" key="5">
    <source>
        <dbReference type="EMBL" id="KAG9249709.1"/>
    </source>
</evidence>
<feature type="region of interest" description="Disordered" evidence="4">
    <location>
        <begin position="233"/>
        <end position="266"/>
    </location>
</feature>
<sequence length="957" mass="105030">MSRQRRQSSANSGLLPVPDPKMDLEHVLKLLPEKHAQAIRSFRASIPKLRSQDKRRHCEAIRDNLTNSTSEIELVSACYDVLFREHLTAEACSDADWVAFKRISSAGHERLVATTTVSKIWGDDFVRHYKFLSRPLIYCNTLRVAARTVRQREAAVVILNRCIYHRARATDGRIPEVRDDINPIENWDLVKLKKGTPPNVDIAPLEGFGWDKFGLLVRKGWAVEQVADHQHSSFASVSVGPSRPEATGGRETPLHVSPSLPAPSDTYSYEERQTLQRHIAGNALTLLSSLPFASSAERDKGSGLQIPKVIAGYYRKPLPTTSLASTRAKTGCISPQPRLCNSSAADRTGASAPSSEVPSLRNVSTTEVSPSALSSSLQTQHSPVEPDSHRPPSSSVWMENTSKSLPPLPLQLSLQTAPSPTAPVARRLPSGSSVGRAKTRKRSGRDLSRQAKRLCSHYTGLDSITQDDDLAIYLVETFTRMTQQGIPFEMLSRAVQKALQHCKQATQPDPVNFAASEPDKTCQKTRSVIAEPTITVPHAAASSVIITNQPAASLTAPIHAEQSRSSPATPACNRQPSCPQAEGLGSQTHSPNVPSYSREVALAYMRADSFGPQFHFPTWNTVPDTALSVTYAIDGNIAGLKTLFENRLASPKDVSSTRGFSLIRWALYGGLHQHETIKFLLSQGAVIDDESYDHVWDFSFRRKCSYEDLHQLSCIRLSGERDWIDDQDFPLPHNIIFGLSGTRLKDELERNPKASKMKDAQGRTALDWATARGQLDDMRILISHGSEVNSMDAAGRTTVLHAVDSHNMEALKILLEAGANPNPQMPGRLARSSPLTSASFGGLAAMVKLLLDYGAEVNTCNPEGRSPLTTAMLKHNHVVFKALADWNTNMPTGHVQPPLLSEIAKHADVDTMSIVASSSLSQYLDVDDLTASREALCRREDYDTSLLDAFQSMLPNT</sequence>
<dbReference type="InterPro" id="IPR002110">
    <property type="entry name" value="Ankyrin_rpt"/>
</dbReference>
<proteinExistence type="predicted"/>
<name>A0A9P7ZCT5_9HYPO</name>
<evidence type="ECO:0000313" key="6">
    <source>
        <dbReference type="Proteomes" id="UP000887229"/>
    </source>
</evidence>
<dbReference type="PROSITE" id="PS50088">
    <property type="entry name" value="ANK_REPEAT"/>
    <property type="match status" value="3"/>
</dbReference>
<keyword evidence="2 3" id="KW-0040">ANK repeat</keyword>
<feature type="region of interest" description="Disordered" evidence="4">
    <location>
        <begin position="325"/>
        <end position="448"/>
    </location>
</feature>
<dbReference type="SUPFAM" id="SSF48403">
    <property type="entry name" value="Ankyrin repeat"/>
    <property type="match status" value="1"/>
</dbReference>
<feature type="repeat" description="ANK" evidence="3">
    <location>
        <begin position="830"/>
        <end position="862"/>
    </location>
</feature>
<dbReference type="Pfam" id="PF12796">
    <property type="entry name" value="Ank_2"/>
    <property type="match status" value="1"/>
</dbReference>
<feature type="region of interest" description="Disordered" evidence="4">
    <location>
        <begin position="557"/>
        <end position="593"/>
    </location>
</feature>
<comment type="caution">
    <text evidence="5">The sequence shown here is derived from an EMBL/GenBank/DDBJ whole genome shotgun (WGS) entry which is preliminary data.</text>
</comment>
<dbReference type="PANTHER" id="PTHR24198">
    <property type="entry name" value="ANKYRIN REPEAT AND PROTEIN KINASE DOMAIN-CONTAINING PROTEIN"/>
    <property type="match status" value="1"/>
</dbReference>
<gene>
    <name evidence="5" type="ORF">F5Z01DRAFT_640929</name>
</gene>
<evidence type="ECO:0000256" key="2">
    <source>
        <dbReference type="ARBA" id="ARBA00023043"/>
    </source>
</evidence>
<protein>
    <recommendedName>
        <fullName evidence="7">Ankyrin repeat protein</fullName>
    </recommendedName>
</protein>
<accession>A0A9P7ZCT5</accession>
<keyword evidence="6" id="KW-1185">Reference proteome</keyword>
<dbReference type="SMART" id="SM00248">
    <property type="entry name" value="ANK"/>
    <property type="match status" value="5"/>
</dbReference>
<dbReference type="InterPro" id="IPR036770">
    <property type="entry name" value="Ankyrin_rpt-contain_sf"/>
</dbReference>
<evidence type="ECO:0000256" key="1">
    <source>
        <dbReference type="ARBA" id="ARBA00022737"/>
    </source>
</evidence>
<dbReference type="PROSITE" id="PS50297">
    <property type="entry name" value="ANK_REP_REGION"/>
    <property type="match status" value="2"/>
</dbReference>
<dbReference type="Proteomes" id="UP000887229">
    <property type="component" value="Unassembled WGS sequence"/>
</dbReference>
<feature type="repeat" description="ANK" evidence="3">
    <location>
        <begin position="794"/>
        <end position="822"/>
    </location>
</feature>
<dbReference type="EMBL" id="MU251293">
    <property type="protein sequence ID" value="KAG9249709.1"/>
    <property type="molecule type" value="Genomic_DNA"/>
</dbReference>
<evidence type="ECO:0000256" key="3">
    <source>
        <dbReference type="PROSITE-ProRule" id="PRU00023"/>
    </source>
</evidence>
<dbReference type="Gene3D" id="1.25.40.20">
    <property type="entry name" value="Ankyrin repeat-containing domain"/>
    <property type="match status" value="1"/>
</dbReference>
<dbReference type="PANTHER" id="PTHR24198:SF165">
    <property type="entry name" value="ANKYRIN REPEAT-CONTAINING PROTEIN-RELATED"/>
    <property type="match status" value="1"/>
</dbReference>
<feature type="repeat" description="ANK" evidence="3">
    <location>
        <begin position="761"/>
        <end position="793"/>
    </location>
</feature>
<dbReference type="AlphaFoldDB" id="A0A9P7ZCT5"/>
<feature type="compositionally biased region" description="Polar residues" evidence="4">
    <location>
        <begin position="339"/>
        <end position="382"/>
    </location>
</feature>
<feature type="compositionally biased region" description="Polar residues" evidence="4">
    <location>
        <begin position="391"/>
        <end position="400"/>
    </location>
</feature>
<dbReference type="RefSeq" id="XP_046113633.1">
    <property type="nucleotide sequence ID" value="XM_046262549.1"/>
</dbReference>